<protein>
    <recommendedName>
        <fullName evidence="4">DUF2567 domain-containing protein</fullName>
    </recommendedName>
</protein>
<feature type="transmembrane region" description="Helical" evidence="1">
    <location>
        <begin position="192"/>
        <end position="209"/>
    </location>
</feature>
<reference evidence="2 3" key="1">
    <citation type="journal article" date="2019" name="Int. J. Syst. Evol. Microbiol.">
        <title>The Global Catalogue of Microorganisms (GCM) 10K type strain sequencing project: providing services to taxonomists for standard genome sequencing and annotation.</title>
        <authorList>
            <consortium name="The Broad Institute Genomics Platform"/>
            <consortium name="The Broad Institute Genome Sequencing Center for Infectious Disease"/>
            <person name="Wu L."/>
            <person name="Ma J."/>
        </authorList>
    </citation>
    <scope>NUCLEOTIDE SEQUENCE [LARGE SCALE GENOMIC DNA]</scope>
    <source>
        <strain evidence="2 3">JCM 3325</strain>
    </source>
</reference>
<sequence length="218" mass="22303">MSILRHGTAIRGPATRLLMLGVPKGRRVHPPAVPAAPSPSPGLGASASRPASAVRALASMLMLGSALFYLAVAVQGVGELLLGPPPEMVTTANELAAGTEGTAATSGGQDVDMDVLLRPLALTGAALAGLTLLWCGTRGLWAAHDQRRWRRRQLSGLVGLGVGTLAFALGLTAAETGAEAYVQAVWNGVEPIRPSAVLALLVGSVALLVRAPRRAFSN</sequence>
<gene>
    <name evidence="2" type="ORF">GCM10010191_39070</name>
</gene>
<dbReference type="RefSeq" id="WP_344590437.1">
    <property type="nucleotide sequence ID" value="NZ_BAAARW010000012.1"/>
</dbReference>
<proteinExistence type="predicted"/>
<dbReference type="EMBL" id="BAAARW010000012">
    <property type="protein sequence ID" value="GAA2423299.1"/>
    <property type="molecule type" value="Genomic_DNA"/>
</dbReference>
<keyword evidence="1" id="KW-0812">Transmembrane</keyword>
<accession>A0ABN3J6K9</accession>
<name>A0ABN3J6K9_9ACTN</name>
<comment type="caution">
    <text evidence="2">The sequence shown here is derived from an EMBL/GenBank/DDBJ whole genome shotgun (WGS) entry which is preliminary data.</text>
</comment>
<evidence type="ECO:0008006" key="4">
    <source>
        <dbReference type="Google" id="ProtNLM"/>
    </source>
</evidence>
<feature type="transmembrane region" description="Helical" evidence="1">
    <location>
        <begin position="153"/>
        <end position="172"/>
    </location>
</feature>
<feature type="transmembrane region" description="Helical" evidence="1">
    <location>
        <begin position="56"/>
        <end position="78"/>
    </location>
</feature>
<feature type="transmembrane region" description="Helical" evidence="1">
    <location>
        <begin position="120"/>
        <end position="141"/>
    </location>
</feature>
<keyword evidence="3" id="KW-1185">Reference proteome</keyword>
<evidence type="ECO:0000313" key="2">
    <source>
        <dbReference type="EMBL" id="GAA2423299.1"/>
    </source>
</evidence>
<dbReference type="Proteomes" id="UP001501231">
    <property type="component" value="Unassembled WGS sequence"/>
</dbReference>
<keyword evidence="1" id="KW-1133">Transmembrane helix</keyword>
<evidence type="ECO:0000313" key="3">
    <source>
        <dbReference type="Proteomes" id="UP001501231"/>
    </source>
</evidence>
<organism evidence="2 3">
    <name type="scientific">Actinomadura vinacea</name>
    <dbReference type="NCBI Taxonomy" id="115336"/>
    <lineage>
        <taxon>Bacteria</taxon>
        <taxon>Bacillati</taxon>
        <taxon>Actinomycetota</taxon>
        <taxon>Actinomycetes</taxon>
        <taxon>Streptosporangiales</taxon>
        <taxon>Thermomonosporaceae</taxon>
        <taxon>Actinomadura</taxon>
    </lineage>
</organism>
<keyword evidence="1" id="KW-0472">Membrane</keyword>
<evidence type="ECO:0000256" key="1">
    <source>
        <dbReference type="SAM" id="Phobius"/>
    </source>
</evidence>